<dbReference type="OrthoDB" id="9780544at2"/>
<dbReference type="Pfam" id="PF02771">
    <property type="entry name" value="Acyl-CoA_dh_N"/>
    <property type="match status" value="1"/>
</dbReference>
<proteinExistence type="inferred from homology"/>
<comment type="caution">
    <text evidence="10">The sequence shown here is derived from an EMBL/GenBank/DDBJ whole genome shotgun (WGS) entry which is preliminary data.</text>
</comment>
<dbReference type="PANTHER" id="PTHR43292">
    <property type="entry name" value="ACYL-COA DEHYDROGENASE"/>
    <property type="match status" value="1"/>
</dbReference>
<keyword evidence="11" id="KW-1185">Reference proteome</keyword>
<evidence type="ECO:0000259" key="8">
    <source>
        <dbReference type="Pfam" id="PF02770"/>
    </source>
</evidence>
<keyword evidence="3 6" id="KW-0285">Flavoprotein</keyword>
<keyword evidence="4 6" id="KW-0274">FAD</keyword>
<dbReference type="Pfam" id="PF02770">
    <property type="entry name" value="Acyl-CoA_dh_M"/>
    <property type="match status" value="1"/>
</dbReference>
<evidence type="ECO:0000256" key="4">
    <source>
        <dbReference type="ARBA" id="ARBA00022827"/>
    </source>
</evidence>
<evidence type="ECO:0000313" key="11">
    <source>
        <dbReference type="Proteomes" id="UP000232587"/>
    </source>
</evidence>
<dbReference type="InterPro" id="IPR036250">
    <property type="entry name" value="AcylCo_DH-like_C"/>
</dbReference>
<dbReference type="AlphaFoldDB" id="A0A2N0H794"/>
<comment type="similarity">
    <text evidence="2 6">Belongs to the acyl-CoA dehydrogenase family.</text>
</comment>
<evidence type="ECO:0000259" key="7">
    <source>
        <dbReference type="Pfam" id="PF00441"/>
    </source>
</evidence>
<evidence type="ECO:0000256" key="6">
    <source>
        <dbReference type="RuleBase" id="RU362125"/>
    </source>
</evidence>
<dbReference type="PANTHER" id="PTHR43292:SF3">
    <property type="entry name" value="ACYL-COA DEHYDROGENASE FADE29"/>
    <property type="match status" value="1"/>
</dbReference>
<sequence>MELSWSKADLEFTDDVRRFLDDNLDDDLRAAGRWMTSVYADHDASLEWQRRLHARGWAAPSWPVEYGGGGFSVTQRYIFARESARAGAPPTSPMGIAMCGPALIGHGTDEQKAHFLPRILTGEHFWCQGYSEPHAGSDLAPLKMRAVRDGDHFVCTGTKIWTTHANVANWIFCLVRTGQFDRPQLGITFLLIPMDSPGVTVQPIIMTSGEHIQNQIFFDEVRVPVANAVGAIDDGWTVAKYLLEFERGGSAYAPGLQVRLDRIRQLAAEGADPPGNDPVFAARLAAAQVRIDILEVYEFRMLTAAARGGRPGIGGSAMKIFGTELSQHLTELAIEAAGPYALTFQPDAGAAGGPNRIPHQAGWQGPREAAIAPLKYLNDRAGSIYAGSNEIQRNIIAKAQLGL</sequence>
<evidence type="ECO:0000256" key="5">
    <source>
        <dbReference type="ARBA" id="ARBA00023002"/>
    </source>
</evidence>
<feature type="domain" description="Acyl-CoA oxidase/dehydrogenase middle" evidence="8">
    <location>
        <begin position="127"/>
        <end position="220"/>
    </location>
</feature>
<name>A0A2N0H794_9SPHN</name>
<evidence type="ECO:0000256" key="2">
    <source>
        <dbReference type="ARBA" id="ARBA00009347"/>
    </source>
</evidence>
<accession>A0A2N0H794</accession>
<dbReference type="RefSeq" id="WP_100867585.1">
    <property type="nucleotide sequence ID" value="NZ_PHUF01000004.1"/>
</dbReference>
<dbReference type="InterPro" id="IPR009075">
    <property type="entry name" value="AcylCo_DH/oxidase_C"/>
</dbReference>
<feature type="domain" description="Acyl-CoA dehydrogenase/oxidase N-terminal" evidence="9">
    <location>
        <begin position="10"/>
        <end position="123"/>
    </location>
</feature>
<organism evidence="10 11">
    <name type="scientific">Novosphingobium kunmingense</name>
    <dbReference type="NCBI Taxonomy" id="1211806"/>
    <lineage>
        <taxon>Bacteria</taxon>
        <taxon>Pseudomonadati</taxon>
        <taxon>Pseudomonadota</taxon>
        <taxon>Alphaproteobacteria</taxon>
        <taxon>Sphingomonadales</taxon>
        <taxon>Sphingomonadaceae</taxon>
        <taxon>Novosphingobium</taxon>
    </lineage>
</organism>
<dbReference type="SUPFAM" id="SSF56645">
    <property type="entry name" value="Acyl-CoA dehydrogenase NM domain-like"/>
    <property type="match status" value="1"/>
</dbReference>
<reference evidence="10 11" key="1">
    <citation type="submission" date="2017-11" db="EMBL/GenBank/DDBJ databases">
        <title>Genomic Encyclopedia of Type Strains, Phase III (KMG-III): the genomes of soil and plant-associated and newly described type strains.</title>
        <authorList>
            <person name="Whitman W."/>
        </authorList>
    </citation>
    <scope>NUCLEOTIDE SEQUENCE [LARGE SCALE GENOMIC DNA]</scope>
    <source>
        <strain evidence="10 11">CGMCC 1.12274</strain>
    </source>
</reference>
<evidence type="ECO:0000256" key="1">
    <source>
        <dbReference type="ARBA" id="ARBA00001974"/>
    </source>
</evidence>
<feature type="domain" description="Acyl-CoA dehydrogenase/oxidase C-terminal" evidence="7">
    <location>
        <begin position="233"/>
        <end position="400"/>
    </location>
</feature>
<dbReference type="InterPro" id="IPR013786">
    <property type="entry name" value="AcylCoA_DH/ox_N"/>
</dbReference>
<protein>
    <submittedName>
        <fullName evidence="10">Alkylation response protein AidB-like acyl-CoA dehydrogenase</fullName>
    </submittedName>
</protein>
<evidence type="ECO:0000259" key="9">
    <source>
        <dbReference type="Pfam" id="PF02771"/>
    </source>
</evidence>
<gene>
    <name evidence="10" type="ORF">B0I00_2395</name>
</gene>
<dbReference type="InterPro" id="IPR009100">
    <property type="entry name" value="AcylCoA_DH/oxidase_NM_dom_sf"/>
</dbReference>
<dbReference type="Gene3D" id="1.20.140.10">
    <property type="entry name" value="Butyryl-CoA Dehydrogenase, subunit A, domain 3"/>
    <property type="match status" value="1"/>
</dbReference>
<comment type="cofactor">
    <cofactor evidence="1 6">
        <name>FAD</name>
        <dbReference type="ChEBI" id="CHEBI:57692"/>
    </cofactor>
</comment>
<keyword evidence="5 6" id="KW-0560">Oxidoreductase</keyword>
<dbReference type="InterPro" id="IPR052161">
    <property type="entry name" value="Mycobact_Acyl-CoA_DH"/>
</dbReference>
<evidence type="ECO:0000313" key="10">
    <source>
        <dbReference type="EMBL" id="PKB14794.1"/>
    </source>
</evidence>
<dbReference type="GO" id="GO:0005886">
    <property type="term" value="C:plasma membrane"/>
    <property type="evidence" value="ECO:0007669"/>
    <property type="project" value="TreeGrafter"/>
</dbReference>
<dbReference type="Gene3D" id="1.10.540.10">
    <property type="entry name" value="Acyl-CoA dehydrogenase/oxidase, N-terminal domain"/>
    <property type="match status" value="1"/>
</dbReference>
<dbReference type="Pfam" id="PF00441">
    <property type="entry name" value="Acyl-CoA_dh_1"/>
    <property type="match status" value="1"/>
</dbReference>
<dbReference type="GO" id="GO:0016627">
    <property type="term" value="F:oxidoreductase activity, acting on the CH-CH group of donors"/>
    <property type="evidence" value="ECO:0007669"/>
    <property type="project" value="InterPro"/>
</dbReference>
<dbReference type="InterPro" id="IPR006091">
    <property type="entry name" value="Acyl-CoA_Oxase/DH_mid-dom"/>
</dbReference>
<dbReference type="InterPro" id="IPR046373">
    <property type="entry name" value="Acyl-CoA_Oxase/DH_mid-dom_sf"/>
</dbReference>
<dbReference type="InterPro" id="IPR037069">
    <property type="entry name" value="AcylCoA_DH/ox_N_sf"/>
</dbReference>
<evidence type="ECO:0000256" key="3">
    <source>
        <dbReference type="ARBA" id="ARBA00022630"/>
    </source>
</evidence>
<dbReference type="GO" id="GO:0050660">
    <property type="term" value="F:flavin adenine dinucleotide binding"/>
    <property type="evidence" value="ECO:0007669"/>
    <property type="project" value="InterPro"/>
</dbReference>
<dbReference type="SUPFAM" id="SSF47203">
    <property type="entry name" value="Acyl-CoA dehydrogenase C-terminal domain-like"/>
    <property type="match status" value="1"/>
</dbReference>
<dbReference type="EMBL" id="PHUF01000004">
    <property type="protein sequence ID" value="PKB14794.1"/>
    <property type="molecule type" value="Genomic_DNA"/>
</dbReference>
<dbReference type="Proteomes" id="UP000232587">
    <property type="component" value="Unassembled WGS sequence"/>
</dbReference>
<dbReference type="Gene3D" id="2.40.110.10">
    <property type="entry name" value="Butyryl-CoA Dehydrogenase, subunit A, domain 2"/>
    <property type="match status" value="1"/>
</dbReference>